<dbReference type="KEGG" id="epa:110238884"/>
<evidence type="ECO:0000256" key="2">
    <source>
        <dbReference type="SAM" id="MobiDB-lite"/>
    </source>
</evidence>
<dbReference type="AlphaFoldDB" id="A0A913X7T5"/>
<accession>A0A913X7T5</accession>
<feature type="compositionally biased region" description="Basic and acidic residues" evidence="2">
    <location>
        <begin position="547"/>
        <end position="592"/>
    </location>
</feature>
<feature type="coiled-coil region" evidence="1">
    <location>
        <begin position="376"/>
        <end position="472"/>
    </location>
</feature>
<proteinExistence type="predicted"/>
<evidence type="ECO:0000256" key="1">
    <source>
        <dbReference type="SAM" id="Coils"/>
    </source>
</evidence>
<keyword evidence="1" id="KW-0175">Coiled coil</keyword>
<feature type="region of interest" description="Disordered" evidence="2">
    <location>
        <begin position="166"/>
        <end position="225"/>
    </location>
</feature>
<dbReference type="GeneID" id="110238884"/>
<dbReference type="OMA" id="VQDGRYC"/>
<keyword evidence="4" id="KW-1185">Reference proteome</keyword>
<feature type="region of interest" description="Disordered" evidence="2">
    <location>
        <begin position="547"/>
        <end position="615"/>
    </location>
</feature>
<evidence type="ECO:0008006" key="5">
    <source>
        <dbReference type="Google" id="ProtNLM"/>
    </source>
</evidence>
<evidence type="ECO:0000313" key="4">
    <source>
        <dbReference type="Proteomes" id="UP000887567"/>
    </source>
</evidence>
<name>A0A913X7T5_EXADI</name>
<reference evidence="3" key="1">
    <citation type="submission" date="2022-11" db="UniProtKB">
        <authorList>
            <consortium name="EnsemblMetazoa"/>
        </authorList>
    </citation>
    <scope>IDENTIFICATION</scope>
</reference>
<dbReference type="InterPro" id="IPR039341">
    <property type="entry name" value="CFAP99"/>
</dbReference>
<dbReference type="EnsemblMetazoa" id="XM_021044576.2">
    <property type="protein sequence ID" value="XP_020900235.1"/>
    <property type="gene ID" value="LOC110238884"/>
</dbReference>
<protein>
    <recommendedName>
        <fullName evidence="5">Cilia- and flagella-associated protein 99</fullName>
    </recommendedName>
</protein>
<dbReference type="PANTHER" id="PTHR34649:SF1">
    <property type="entry name" value="CILIA- AND FLAGELLA-ASSOCIATED PROTEIN 99"/>
    <property type="match status" value="1"/>
</dbReference>
<sequence length="666" mass="77737">MRHKQLLSSCVELLGSFNASLHGVQEHVDSYLSSVKDVEENDTIFVTEVFSGCVQHIAILKVVVDAFYADVGKNCLRVDRNLYIVLTYLALYRLDELGLSHFKKFVASQDSNKMYRYLAFMFDENNIKTWMKDEWSKQYEQSYVKSKLVSPLLRWMPELRELVSKLEYKQTNNRPKSKPSKPATEPKPFNLTKPRPRSIPMPEKIPKLNKSKPVPDTTYKQPKEEETLSKVREVNRKKAEEELMRSSAKQFSCASAEKSSKTKERLDRIIQDEESKLQFNKSKLTEVPLTTTGNIPIRLNAAAIMREGVLFEKKEEEELKRLAEFEKGGRDPSEFLKWQENMRKKDMDDRLAEIEKRRLEGKLSYEEAILARQNLIKENQERVLQIKQETQEMMNEYMKKKLDQEQEMRKLVEDTMEGHQNTKEARKKLREFKQKIVQDVAKESQEMMRKALEEAEEEMRQKVALIAKIRAIESVPVIRFKYVDLTETSGAGLLGEMSIAELRERLSLLKTAEEEEKEKKRDGILKSKVEKDQYLMDTLETIARHRAEKGKEAAVRQEEKKRIPKQAPKDPKLQELQDKLEARKAERKRESQKIAQTLAPKKALSRRQKQLEEQKGMIEEMRWKELEETRERAAKLRGDGLASRTSNGVRPVAKLRSQRPAAKLLS</sequence>
<dbReference type="RefSeq" id="XP_020900235.1">
    <property type="nucleotide sequence ID" value="XM_021044576.2"/>
</dbReference>
<dbReference type="OrthoDB" id="10262255at2759"/>
<dbReference type="PANTHER" id="PTHR34649">
    <property type="entry name" value="CILIA- AND FLAGELLA-ASSOCIATED PROTEIN 99"/>
    <property type="match status" value="1"/>
</dbReference>
<feature type="region of interest" description="Disordered" evidence="2">
    <location>
        <begin position="636"/>
        <end position="666"/>
    </location>
</feature>
<evidence type="ECO:0000313" key="3">
    <source>
        <dbReference type="EnsemblMetazoa" id="XP_020900235.1"/>
    </source>
</evidence>
<dbReference type="Proteomes" id="UP000887567">
    <property type="component" value="Unplaced"/>
</dbReference>
<organism evidence="3 4">
    <name type="scientific">Exaiptasia diaphana</name>
    <name type="common">Tropical sea anemone</name>
    <name type="synonym">Aiptasia pulchella</name>
    <dbReference type="NCBI Taxonomy" id="2652724"/>
    <lineage>
        <taxon>Eukaryota</taxon>
        <taxon>Metazoa</taxon>
        <taxon>Cnidaria</taxon>
        <taxon>Anthozoa</taxon>
        <taxon>Hexacorallia</taxon>
        <taxon>Actiniaria</taxon>
        <taxon>Aiptasiidae</taxon>
        <taxon>Exaiptasia</taxon>
    </lineage>
</organism>